<evidence type="ECO:0000256" key="6">
    <source>
        <dbReference type="ARBA" id="ARBA00022449"/>
    </source>
</evidence>
<feature type="transmembrane region" description="Helical" evidence="13">
    <location>
        <begin position="61"/>
        <end position="81"/>
    </location>
</feature>
<feature type="transmembrane region" description="Helical" evidence="13">
    <location>
        <begin position="18"/>
        <end position="41"/>
    </location>
</feature>
<proteinExistence type="inferred from homology"/>
<evidence type="ECO:0000256" key="3">
    <source>
        <dbReference type="ARBA" id="ARBA00010199"/>
    </source>
</evidence>
<dbReference type="PANTHER" id="PTHR43298:SF2">
    <property type="entry name" value="FMN_FAD EXPORTER YEEO-RELATED"/>
    <property type="match status" value="1"/>
</dbReference>
<dbReference type="STRING" id="1528.SAMN04488579_11422"/>
<accession>A0A1H3GMK3</accession>
<dbReference type="EMBL" id="FNOU01000014">
    <property type="protein sequence ID" value="SDY03549.1"/>
    <property type="molecule type" value="Genomic_DNA"/>
</dbReference>
<evidence type="ECO:0000256" key="8">
    <source>
        <dbReference type="ARBA" id="ARBA00022692"/>
    </source>
</evidence>
<evidence type="ECO:0000256" key="9">
    <source>
        <dbReference type="ARBA" id="ARBA00022989"/>
    </source>
</evidence>
<dbReference type="InterPro" id="IPR002528">
    <property type="entry name" value="MATE_fam"/>
</dbReference>
<feature type="transmembrane region" description="Helical" evidence="13">
    <location>
        <begin position="321"/>
        <end position="342"/>
    </location>
</feature>
<dbReference type="GO" id="GO:0042910">
    <property type="term" value="F:xenobiotic transmembrane transporter activity"/>
    <property type="evidence" value="ECO:0007669"/>
    <property type="project" value="InterPro"/>
</dbReference>
<evidence type="ECO:0000256" key="13">
    <source>
        <dbReference type="SAM" id="Phobius"/>
    </source>
</evidence>
<dbReference type="GO" id="GO:0015297">
    <property type="term" value="F:antiporter activity"/>
    <property type="evidence" value="ECO:0007669"/>
    <property type="project" value="UniProtKB-KW"/>
</dbReference>
<keyword evidence="10" id="KW-0406">Ion transport</keyword>
<feature type="transmembrane region" description="Helical" evidence="13">
    <location>
        <begin position="233"/>
        <end position="261"/>
    </location>
</feature>
<keyword evidence="8 13" id="KW-0812">Transmembrane</keyword>
<dbReference type="RefSeq" id="WP_090245643.1">
    <property type="nucleotide sequence ID" value="NZ_FNOU01000014.1"/>
</dbReference>
<feature type="transmembrane region" description="Helical" evidence="13">
    <location>
        <begin position="189"/>
        <end position="213"/>
    </location>
</feature>
<evidence type="ECO:0000256" key="1">
    <source>
        <dbReference type="ARBA" id="ARBA00003408"/>
    </source>
</evidence>
<dbReference type="GO" id="GO:0006811">
    <property type="term" value="P:monoatomic ion transport"/>
    <property type="evidence" value="ECO:0007669"/>
    <property type="project" value="UniProtKB-KW"/>
</dbReference>
<dbReference type="InterPro" id="IPR050222">
    <property type="entry name" value="MATE_MdtK"/>
</dbReference>
<keyword evidence="5" id="KW-0813">Transport</keyword>
<feature type="transmembrane region" description="Helical" evidence="13">
    <location>
        <begin position="130"/>
        <end position="150"/>
    </location>
</feature>
<dbReference type="Pfam" id="PF01554">
    <property type="entry name" value="MatE"/>
    <property type="match status" value="2"/>
</dbReference>
<protein>
    <recommendedName>
        <fullName evidence="4">Probable multidrug resistance protein NorM</fullName>
    </recommendedName>
    <alternativeName>
        <fullName evidence="12">Multidrug-efflux transporter</fullName>
    </alternativeName>
</protein>
<evidence type="ECO:0000256" key="5">
    <source>
        <dbReference type="ARBA" id="ARBA00022448"/>
    </source>
</evidence>
<reference evidence="15" key="1">
    <citation type="submission" date="2016-10" db="EMBL/GenBank/DDBJ databases">
        <authorList>
            <person name="Varghese N."/>
            <person name="Submissions S."/>
        </authorList>
    </citation>
    <scope>NUCLEOTIDE SEQUENCE [LARGE SCALE GENOMIC DNA]</scope>
    <source>
        <strain evidence="15">VPI 5359</strain>
    </source>
</reference>
<dbReference type="OrthoDB" id="9776324at2"/>
<dbReference type="CDD" id="cd13138">
    <property type="entry name" value="MATE_yoeA_like"/>
    <property type="match status" value="1"/>
</dbReference>
<dbReference type="PIRSF" id="PIRSF006603">
    <property type="entry name" value="DinF"/>
    <property type="match status" value="1"/>
</dbReference>
<keyword evidence="6" id="KW-0050">Antiport</keyword>
<comment type="function">
    <text evidence="1">Multidrug efflux pump.</text>
</comment>
<dbReference type="PANTHER" id="PTHR43298">
    <property type="entry name" value="MULTIDRUG RESISTANCE PROTEIN NORM-RELATED"/>
    <property type="match status" value="1"/>
</dbReference>
<evidence type="ECO:0000256" key="2">
    <source>
        <dbReference type="ARBA" id="ARBA00004651"/>
    </source>
</evidence>
<evidence type="ECO:0000256" key="4">
    <source>
        <dbReference type="ARBA" id="ARBA00020268"/>
    </source>
</evidence>
<dbReference type="AlphaFoldDB" id="A0A1H3GMK3"/>
<evidence type="ECO:0000256" key="10">
    <source>
        <dbReference type="ARBA" id="ARBA00023065"/>
    </source>
</evidence>
<dbReference type="GO" id="GO:0005886">
    <property type="term" value="C:plasma membrane"/>
    <property type="evidence" value="ECO:0007669"/>
    <property type="project" value="UniProtKB-SubCell"/>
</dbReference>
<comment type="similarity">
    <text evidence="3">Belongs to the multi antimicrobial extrusion (MATE) (TC 2.A.66.1) family.</text>
</comment>
<dbReference type="InterPro" id="IPR048279">
    <property type="entry name" value="MdtK-like"/>
</dbReference>
<keyword evidence="9 13" id="KW-1133">Transmembrane helix</keyword>
<comment type="subcellular location">
    <subcellularLocation>
        <location evidence="2">Cell membrane</location>
        <topology evidence="2">Multi-pass membrane protein</topology>
    </subcellularLocation>
</comment>
<name>A0A1H3GMK3_EUBBA</name>
<keyword evidence="15" id="KW-1185">Reference proteome</keyword>
<evidence type="ECO:0000256" key="7">
    <source>
        <dbReference type="ARBA" id="ARBA00022475"/>
    </source>
</evidence>
<evidence type="ECO:0000313" key="14">
    <source>
        <dbReference type="EMBL" id="SDY03549.1"/>
    </source>
</evidence>
<dbReference type="Proteomes" id="UP000199652">
    <property type="component" value="Unassembled WGS sequence"/>
</dbReference>
<evidence type="ECO:0000256" key="11">
    <source>
        <dbReference type="ARBA" id="ARBA00023136"/>
    </source>
</evidence>
<feature type="transmembrane region" description="Helical" evidence="13">
    <location>
        <begin position="162"/>
        <end position="183"/>
    </location>
</feature>
<keyword evidence="7" id="KW-1003">Cell membrane</keyword>
<keyword evidence="11 13" id="KW-0472">Membrane</keyword>
<evidence type="ECO:0000313" key="15">
    <source>
        <dbReference type="Proteomes" id="UP000199652"/>
    </source>
</evidence>
<sequence length="444" mass="47220">MNGNDLTRGAVAPQLIRYAVPLIAINALQALYSIVDLMIVGQFVGSTGIVAVTNAGQVVGFLSQIAIAMTVGGNVLVGRHFGSGQADERKASAGALCVFSLVLGVVFTFGLYALAGPMIRLLGAQESAEAVGYIRLSAIGFLPIFGYHALSAILRGVGESKGPFYCIMAASGANVLLDLLFVGGFGWGVYGAAIATVLAQGVAFLTILLVYALPKGSFYGLERRWLVWDGPRIWAIIRLSLPIAFQQAIIAVSWLYVLAVINGYGADVVAGYGISAKIRDFCQLLITAMMTATSSMIAQCLGAGDIPRTRQVLRTAMGLDIAMATITILLVEVAAPVLAGVFTQDTTVVQVAVTNLRIEIMGQWFFSIFYMYHALAIGAGHTLFVSINSFLNCIIVRISLLYFLGPLVGIIGIYWILMISTSVSILPALIYERSGIWKRSAVLG</sequence>
<gene>
    <name evidence="14" type="ORF">SAMN04488579_11422</name>
</gene>
<evidence type="ECO:0000256" key="12">
    <source>
        <dbReference type="ARBA" id="ARBA00031636"/>
    </source>
</evidence>
<dbReference type="NCBIfam" id="TIGR00797">
    <property type="entry name" value="matE"/>
    <property type="match status" value="1"/>
</dbReference>
<feature type="transmembrane region" description="Helical" evidence="13">
    <location>
        <begin position="93"/>
        <end position="115"/>
    </location>
</feature>
<organism evidence="14 15">
    <name type="scientific">Eubacterium barkeri</name>
    <name type="common">Clostridium barkeri</name>
    <dbReference type="NCBI Taxonomy" id="1528"/>
    <lineage>
        <taxon>Bacteria</taxon>
        <taxon>Bacillati</taxon>
        <taxon>Bacillota</taxon>
        <taxon>Clostridia</taxon>
        <taxon>Eubacteriales</taxon>
        <taxon>Eubacteriaceae</taxon>
        <taxon>Eubacterium</taxon>
    </lineage>
</organism>